<dbReference type="CDD" id="cd13850">
    <property type="entry name" value="CuRO_1_Abr2_like"/>
    <property type="match status" value="1"/>
</dbReference>
<dbReference type="Pfam" id="PF00394">
    <property type="entry name" value="Cu-oxidase"/>
    <property type="match status" value="2"/>
</dbReference>
<dbReference type="PANTHER" id="PTHR11709:SF488">
    <property type="entry name" value="LACCASE-RELATED"/>
    <property type="match status" value="1"/>
</dbReference>
<keyword evidence="4" id="KW-0560">Oxidoreductase</keyword>
<proteinExistence type="inferred from homology"/>
<keyword evidence="3 8" id="KW-0732">Signal</keyword>
<feature type="region of interest" description="Disordered" evidence="7">
    <location>
        <begin position="287"/>
        <end position="334"/>
    </location>
</feature>
<dbReference type="PROSITE" id="PS00079">
    <property type="entry name" value="MULTICOPPER_OXIDASE1"/>
    <property type="match status" value="1"/>
</dbReference>
<evidence type="ECO:0000259" key="9">
    <source>
        <dbReference type="Pfam" id="PF00394"/>
    </source>
</evidence>
<dbReference type="STRING" id="97972.A0A2V1DXI3"/>
<evidence type="ECO:0000256" key="4">
    <source>
        <dbReference type="ARBA" id="ARBA00023002"/>
    </source>
</evidence>
<feature type="region of interest" description="Disordered" evidence="7">
    <location>
        <begin position="680"/>
        <end position="703"/>
    </location>
</feature>
<dbReference type="OrthoDB" id="2121828at2759"/>
<keyword evidence="2" id="KW-0479">Metal-binding</keyword>
<dbReference type="Pfam" id="PF07731">
    <property type="entry name" value="Cu-oxidase_2"/>
    <property type="match status" value="1"/>
</dbReference>
<dbReference type="InterPro" id="IPR002355">
    <property type="entry name" value="Cu_oxidase_Cu_BS"/>
</dbReference>
<feature type="signal peptide" evidence="8">
    <location>
        <begin position="1"/>
        <end position="23"/>
    </location>
</feature>
<feature type="chain" id="PRO_5016079607" evidence="8">
    <location>
        <begin position="24"/>
        <end position="725"/>
    </location>
</feature>
<evidence type="ECO:0000256" key="2">
    <source>
        <dbReference type="ARBA" id="ARBA00022723"/>
    </source>
</evidence>
<dbReference type="Pfam" id="PF07732">
    <property type="entry name" value="Cu-oxidase_3"/>
    <property type="match status" value="1"/>
</dbReference>
<accession>A0A2V1DXI3</accession>
<evidence type="ECO:0000259" key="11">
    <source>
        <dbReference type="Pfam" id="PF07732"/>
    </source>
</evidence>
<dbReference type="InterPro" id="IPR011707">
    <property type="entry name" value="Cu-oxidase-like_N"/>
</dbReference>
<dbReference type="EMBL" id="KZ805335">
    <property type="protein sequence ID" value="PVI03068.1"/>
    <property type="molecule type" value="Genomic_DNA"/>
</dbReference>
<dbReference type="PROSITE" id="PS00080">
    <property type="entry name" value="MULTICOPPER_OXIDASE2"/>
    <property type="match status" value="1"/>
</dbReference>
<gene>
    <name evidence="12" type="ORF">DM02DRAFT_588361</name>
</gene>
<dbReference type="GO" id="GO:0016491">
    <property type="term" value="F:oxidoreductase activity"/>
    <property type="evidence" value="ECO:0007669"/>
    <property type="project" value="UniProtKB-KW"/>
</dbReference>
<evidence type="ECO:0000259" key="10">
    <source>
        <dbReference type="Pfam" id="PF07731"/>
    </source>
</evidence>
<reference evidence="12 13" key="1">
    <citation type="journal article" date="2018" name="Sci. Rep.">
        <title>Comparative genomics provides insights into the lifestyle and reveals functional heterogeneity of dark septate endophytic fungi.</title>
        <authorList>
            <person name="Knapp D.G."/>
            <person name="Nemeth J.B."/>
            <person name="Barry K."/>
            <person name="Hainaut M."/>
            <person name="Henrissat B."/>
            <person name="Johnson J."/>
            <person name="Kuo A."/>
            <person name="Lim J.H.P."/>
            <person name="Lipzen A."/>
            <person name="Nolan M."/>
            <person name="Ohm R.A."/>
            <person name="Tamas L."/>
            <person name="Grigoriev I.V."/>
            <person name="Spatafora J.W."/>
            <person name="Nagy L.G."/>
            <person name="Kovacs G.M."/>
        </authorList>
    </citation>
    <scope>NUCLEOTIDE SEQUENCE [LARGE SCALE GENOMIC DNA]</scope>
    <source>
        <strain evidence="12 13">DSE2036</strain>
    </source>
</reference>
<dbReference type="InterPro" id="IPR033138">
    <property type="entry name" value="Cu_oxidase_CS"/>
</dbReference>
<feature type="compositionally biased region" description="Polar residues" evidence="7">
    <location>
        <begin position="288"/>
        <end position="301"/>
    </location>
</feature>
<feature type="domain" description="Plastocyanin-like" evidence="9">
    <location>
        <begin position="381"/>
        <end position="448"/>
    </location>
</feature>
<keyword evidence="5" id="KW-0186">Copper</keyword>
<evidence type="ECO:0000313" key="13">
    <source>
        <dbReference type="Proteomes" id="UP000244855"/>
    </source>
</evidence>
<dbReference type="SUPFAM" id="SSF49503">
    <property type="entry name" value="Cupredoxins"/>
    <property type="match status" value="3"/>
</dbReference>
<organism evidence="12 13">
    <name type="scientific">Periconia macrospinosa</name>
    <dbReference type="NCBI Taxonomy" id="97972"/>
    <lineage>
        <taxon>Eukaryota</taxon>
        <taxon>Fungi</taxon>
        <taxon>Dikarya</taxon>
        <taxon>Ascomycota</taxon>
        <taxon>Pezizomycotina</taxon>
        <taxon>Dothideomycetes</taxon>
        <taxon>Pleosporomycetidae</taxon>
        <taxon>Pleosporales</taxon>
        <taxon>Massarineae</taxon>
        <taxon>Periconiaceae</taxon>
        <taxon>Periconia</taxon>
    </lineage>
</organism>
<dbReference type="PANTHER" id="PTHR11709">
    <property type="entry name" value="MULTI-COPPER OXIDASE"/>
    <property type="match status" value="1"/>
</dbReference>
<feature type="compositionally biased region" description="Low complexity" evidence="7">
    <location>
        <begin position="688"/>
        <end position="700"/>
    </location>
</feature>
<dbReference type="Proteomes" id="UP000244855">
    <property type="component" value="Unassembled WGS sequence"/>
</dbReference>
<evidence type="ECO:0000256" key="5">
    <source>
        <dbReference type="ARBA" id="ARBA00023008"/>
    </source>
</evidence>
<comment type="similarity">
    <text evidence="1">Belongs to the multicopper oxidase family.</text>
</comment>
<dbReference type="InterPro" id="IPR045087">
    <property type="entry name" value="Cu-oxidase_fam"/>
</dbReference>
<name>A0A2V1DXI3_9PLEO</name>
<protein>
    <submittedName>
        <fullName evidence="12">Multicopper oxidase</fullName>
    </submittedName>
</protein>
<dbReference type="GO" id="GO:0005507">
    <property type="term" value="F:copper ion binding"/>
    <property type="evidence" value="ECO:0007669"/>
    <property type="project" value="InterPro"/>
</dbReference>
<evidence type="ECO:0000256" key="8">
    <source>
        <dbReference type="SAM" id="SignalP"/>
    </source>
</evidence>
<keyword evidence="6" id="KW-0325">Glycoprotein</keyword>
<dbReference type="InterPro" id="IPR008972">
    <property type="entry name" value="Cupredoxin"/>
</dbReference>
<feature type="domain" description="Plastocyanin-like" evidence="9">
    <location>
        <begin position="173"/>
        <end position="218"/>
    </location>
</feature>
<feature type="compositionally biased region" description="Low complexity" evidence="7">
    <location>
        <begin position="312"/>
        <end position="332"/>
    </location>
</feature>
<evidence type="ECO:0000256" key="7">
    <source>
        <dbReference type="SAM" id="MobiDB-lite"/>
    </source>
</evidence>
<evidence type="ECO:0000313" key="12">
    <source>
        <dbReference type="EMBL" id="PVI03068.1"/>
    </source>
</evidence>
<keyword evidence="13" id="KW-1185">Reference proteome</keyword>
<evidence type="ECO:0000256" key="6">
    <source>
        <dbReference type="ARBA" id="ARBA00023180"/>
    </source>
</evidence>
<dbReference type="InterPro" id="IPR001117">
    <property type="entry name" value="Cu-oxidase_2nd"/>
</dbReference>
<dbReference type="InterPro" id="IPR011706">
    <property type="entry name" value="Cu-oxidase_C"/>
</dbReference>
<feature type="domain" description="Plastocyanin-like" evidence="10">
    <location>
        <begin position="559"/>
        <end position="673"/>
    </location>
</feature>
<evidence type="ECO:0000256" key="3">
    <source>
        <dbReference type="ARBA" id="ARBA00022729"/>
    </source>
</evidence>
<sequence>MLALRNLFPVLLFLLVRLPASQAALRLYNFTIHTGVRSPDGVSRDVYLINDQQPGPLIEADEGDDVEVFVKNDLPVETTIHWHGILQHGTPQMDGVPGVTQFPIAPGGNYTYRFSLKNEYGFYWYHSHFRAYYDDAIRGPFLIRASPSRRRPFEALADNDHEVAALLQAEQDATPVLLTDWYHRLSDAVFAQYFETGAFPSCVDSLLANGHGRVECLPEFLLADGTGLGMDMATATVAPGAANTPMSSMVMPSMSMEPMESMASMMFNMRQRSAAMSEDMATMPSEAAMTSGTGSMPSEISTHSRRESSTKPSMSMPSMSMPSMSMPAMSMPTALTPRGCSPPMMFKPGYNLSSLPPEICSNTTSPLLTISANSSSGWLALDLVNAGSVTRLSVSLDAHSMFVYAADGLYVSLQEVKVLRISIGQRYSVMIKLDQPPGDYLLRFASYPYGDMQQVIEGHAIVSYNANSSNATNSVNILDDRDSSVWMLTNGSAKLNSSELNERSLSPFEGNMPPTTPATVTRHFTINQTDVVTWVVDGYPYSEPKTPILYGNVSDAWDANTTLKMPLNSTIDLILRIANDSMDTMGHPMHLHGHKFWVLGTGTGSFPYESMVDAPSSLINLQNPPYRDTVDLPPSGWAALRYVTDNPGAWLFHCHIQWHLVSGMAVVLVEGEEQLSALIGSQPNTTQPGPSMPSSPASSGHSDRTRGGYASFVLLLLLTAGFILF</sequence>
<dbReference type="Gene3D" id="2.60.40.420">
    <property type="entry name" value="Cupredoxins - blue copper proteins"/>
    <property type="match status" value="3"/>
</dbReference>
<evidence type="ECO:0000256" key="1">
    <source>
        <dbReference type="ARBA" id="ARBA00010609"/>
    </source>
</evidence>
<dbReference type="AlphaFoldDB" id="A0A2V1DXI3"/>
<feature type="domain" description="Plastocyanin-like" evidence="11">
    <location>
        <begin position="35"/>
        <end position="146"/>
    </location>
</feature>